<evidence type="ECO:0000256" key="4">
    <source>
        <dbReference type="ARBA" id="ARBA00023136"/>
    </source>
</evidence>
<keyword evidence="8" id="KW-1185">Reference proteome</keyword>
<dbReference type="InterPro" id="IPR001828">
    <property type="entry name" value="ANF_lig-bd_rcpt"/>
</dbReference>
<dbReference type="InterPro" id="IPR028082">
    <property type="entry name" value="Peripla_BP_I"/>
</dbReference>
<evidence type="ECO:0000256" key="3">
    <source>
        <dbReference type="ARBA" id="ARBA00022989"/>
    </source>
</evidence>
<feature type="chain" id="PRO_5042812392" description="Receptor ligand binding region domain-containing protein" evidence="5">
    <location>
        <begin position="24"/>
        <end position="144"/>
    </location>
</feature>
<comment type="caution">
    <text evidence="7">The sequence shown here is derived from an EMBL/GenBank/DDBJ whole genome shotgun (WGS) entry which is preliminary data.</text>
</comment>
<evidence type="ECO:0000256" key="5">
    <source>
        <dbReference type="SAM" id="SignalP"/>
    </source>
</evidence>
<dbReference type="AlphaFoldDB" id="A0AAP0NAE2"/>
<evidence type="ECO:0000259" key="6">
    <source>
        <dbReference type="Pfam" id="PF01094"/>
    </source>
</evidence>
<dbReference type="SUPFAM" id="SSF53822">
    <property type="entry name" value="Periplasmic binding protein-like I"/>
    <property type="match status" value="1"/>
</dbReference>
<feature type="signal peptide" evidence="5">
    <location>
        <begin position="1"/>
        <end position="23"/>
    </location>
</feature>
<keyword evidence="4" id="KW-0472">Membrane</keyword>
<accession>A0AAP0NAE2</accession>
<dbReference type="Gene3D" id="3.40.50.2300">
    <property type="match status" value="1"/>
</dbReference>
<gene>
    <name evidence="7" type="ORF">L1049_009880</name>
</gene>
<organism evidence="7 8">
    <name type="scientific">Liquidambar formosana</name>
    <name type="common">Formosan gum</name>
    <dbReference type="NCBI Taxonomy" id="63359"/>
    <lineage>
        <taxon>Eukaryota</taxon>
        <taxon>Viridiplantae</taxon>
        <taxon>Streptophyta</taxon>
        <taxon>Embryophyta</taxon>
        <taxon>Tracheophyta</taxon>
        <taxon>Spermatophyta</taxon>
        <taxon>Magnoliopsida</taxon>
        <taxon>eudicotyledons</taxon>
        <taxon>Gunneridae</taxon>
        <taxon>Pentapetalae</taxon>
        <taxon>Saxifragales</taxon>
        <taxon>Altingiaceae</taxon>
        <taxon>Liquidambar</taxon>
    </lineage>
</organism>
<evidence type="ECO:0000256" key="2">
    <source>
        <dbReference type="ARBA" id="ARBA00022692"/>
    </source>
</evidence>
<keyword evidence="5" id="KW-0732">Signal</keyword>
<proteinExistence type="predicted"/>
<evidence type="ECO:0000313" key="8">
    <source>
        <dbReference type="Proteomes" id="UP001415857"/>
    </source>
</evidence>
<evidence type="ECO:0000256" key="1">
    <source>
        <dbReference type="ARBA" id="ARBA00004370"/>
    </source>
</evidence>
<dbReference type="EMBL" id="JBBPBK010000016">
    <property type="protein sequence ID" value="KAK9267454.1"/>
    <property type="molecule type" value="Genomic_DNA"/>
</dbReference>
<comment type="subcellular location">
    <subcellularLocation>
        <location evidence="1">Membrane</location>
    </subcellularLocation>
</comment>
<dbReference type="GO" id="GO:0016020">
    <property type="term" value="C:membrane"/>
    <property type="evidence" value="ECO:0007669"/>
    <property type="project" value="UniProtKB-SubCell"/>
</dbReference>
<keyword evidence="2" id="KW-0812">Transmembrane</keyword>
<sequence>MRSVLFNTLPLLIWVVFIGYVQCQRPKVVNVGAIFAHNSVIGRVAKVALEAAVADVNADPSILAGIELRLIMEDSQCNVFMGSARAFQILENEVVAIIGPQSSSVAHMISFIADGLPCASRIICSHRLNSLISSIPVLSSNHTK</sequence>
<keyword evidence="3" id="KW-1133">Transmembrane helix</keyword>
<evidence type="ECO:0000313" key="7">
    <source>
        <dbReference type="EMBL" id="KAK9267454.1"/>
    </source>
</evidence>
<name>A0AAP0NAE2_LIQFO</name>
<dbReference type="Proteomes" id="UP001415857">
    <property type="component" value="Unassembled WGS sequence"/>
</dbReference>
<dbReference type="Pfam" id="PF01094">
    <property type="entry name" value="ANF_receptor"/>
    <property type="match status" value="1"/>
</dbReference>
<reference evidence="7 8" key="1">
    <citation type="journal article" date="2024" name="Plant J.">
        <title>Genome sequences and population genomics reveal climatic adaptation and genomic divergence between two closely related sweetgum species.</title>
        <authorList>
            <person name="Xu W.Q."/>
            <person name="Ren C.Q."/>
            <person name="Zhang X.Y."/>
            <person name="Comes H.P."/>
            <person name="Liu X.H."/>
            <person name="Li Y.G."/>
            <person name="Kettle C.J."/>
            <person name="Jalonen R."/>
            <person name="Gaisberger H."/>
            <person name="Ma Y.Z."/>
            <person name="Qiu Y.X."/>
        </authorList>
    </citation>
    <scope>NUCLEOTIDE SEQUENCE [LARGE SCALE GENOMIC DNA]</scope>
    <source>
        <strain evidence="7">Hangzhou</strain>
    </source>
</reference>
<protein>
    <recommendedName>
        <fullName evidence="6">Receptor ligand binding region domain-containing protein</fullName>
    </recommendedName>
</protein>
<feature type="domain" description="Receptor ligand binding region" evidence="6">
    <location>
        <begin position="46"/>
        <end position="114"/>
    </location>
</feature>